<name>A0A1N6F208_9FLAO</name>
<evidence type="ECO:0000313" key="1">
    <source>
        <dbReference type="EMBL" id="SIN89338.1"/>
    </source>
</evidence>
<sequence length="69" mass="8020">MFINSMMLYSKHNAAGFYLNKKARQIIALLYNRFVSIFLVSSEFEAYPDLCETIGNFPSTSVIRKIRYS</sequence>
<reference evidence="2" key="1">
    <citation type="submission" date="2016-12" db="EMBL/GenBank/DDBJ databases">
        <authorList>
            <person name="Varghese N."/>
            <person name="Submissions S."/>
        </authorList>
    </citation>
    <scope>NUCLEOTIDE SEQUENCE [LARGE SCALE GENOMIC DNA]</scope>
    <source>
        <strain evidence="2">DSM 16779</strain>
    </source>
</reference>
<accession>A0A1N6F208</accession>
<protein>
    <submittedName>
        <fullName evidence="1">Uncharacterized protein</fullName>
    </submittedName>
</protein>
<dbReference type="AlphaFoldDB" id="A0A1N6F208"/>
<dbReference type="EMBL" id="FSRQ01000001">
    <property type="protein sequence ID" value="SIN89338.1"/>
    <property type="molecule type" value="Genomic_DNA"/>
</dbReference>
<keyword evidence="2" id="KW-1185">Reference proteome</keyword>
<gene>
    <name evidence="1" type="ORF">SAMN05421769_0913</name>
</gene>
<organism evidence="1 2">
    <name type="scientific">Chryseobacterium scophthalmum</name>
    <dbReference type="NCBI Taxonomy" id="59733"/>
    <lineage>
        <taxon>Bacteria</taxon>
        <taxon>Pseudomonadati</taxon>
        <taxon>Bacteroidota</taxon>
        <taxon>Flavobacteriia</taxon>
        <taxon>Flavobacteriales</taxon>
        <taxon>Weeksellaceae</taxon>
        <taxon>Chryseobacterium group</taxon>
        <taxon>Chryseobacterium</taxon>
    </lineage>
</organism>
<proteinExistence type="predicted"/>
<evidence type="ECO:0000313" key="2">
    <source>
        <dbReference type="Proteomes" id="UP000184782"/>
    </source>
</evidence>
<dbReference type="Proteomes" id="UP000184782">
    <property type="component" value="Unassembled WGS sequence"/>
</dbReference>